<keyword evidence="2" id="KW-1185">Reference proteome</keyword>
<sequence length="198" mass="21761">MLLTSFVLLLSASTSALAQTVYDAAHNVTPITATWSSGSMNVTTGSTYVNPLNKTFSYPTNTGISFSFYEDVGWFEVLRYRIYGNDGFQRVEDPCAARSDFTEDYNLTELYQSWQIFLDAIDGPRLHMFQFDGSPVPPMRQLSTTPNMLPTQQLRNNSQSKTQVLAALSSDSVGIPIHRWSVAAAVVVGALLGSVSLV</sequence>
<name>A0ACC0TTU7_9AGAM</name>
<accession>A0ACC0TTU7</accession>
<reference evidence="1" key="1">
    <citation type="submission" date="2021-03" db="EMBL/GenBank/DDBJ databases">
        <title>Evolutionary priming and transition to the ectomycorrhizal habit in an iconic lineage of mushroom-forming fungi: is preadaptation a requirement?</title>
        <authorList>
            <consortium name="DOE Joint Genome Institute"/>
            <person name="Looney B.P."/>
            <person name="Miyauchi S."/>
            <person name="Morin E."/>
            <person name="Drula E."/>
            <person name="Courty P.E."/>
            <person name="Chicoki N."/>
            <person name="Fauchery L."/>
            <person name="Kohler A."/>
            <person name="Kuo A."/>
            <person name="LaButti K."/>
            <person name="Pangilinan J."/>
            <person name="Lipzen A."/>
            <person name="Riley R."/>
            <person name="Andreopoulos W."/>
            <person name="He G."/>
            <person name="Johnson J."/>
            <person name="Barry K.W."/>
            <person name="Grigoriev I.V."/>
            <person name="Nagy L."/>
            <person name="Hibbett D."/>
            <person name="Henrissat B."/>
            <person name="Matheny P.B."/>
            <person name="Labbe J."/>
            <person name="Martin A.F."/>
        </authorList>
    </citation>
    <scope>NUCLEOTIDE SEQUENCE</scope>
    <source>
        <strain evidence="1">BPL698</strain>
    </source>
</reference>
<organism evidence="1 2">
    <name type="scientific">Russula earlei</name>
    <dbReference type="NCBI Taxonomy" id="71964"/>
    <lineage>
        <taxon>Eukaryota</taxon>
        <taxon>Fungi</taxon>
        <taxon>Dikarya</taxon>
        <taxon>Basidiomycota</taxon>
        <taxon>Agaricomycotina</taxon>
        <taxon>Agaricomycetes</taxon>
        <taxon>Russulales</taxon>
        <taxon>Russulaceae</taxon>
        <taxon>Russula</taxon>
    </lineage>
</organism>
<gene>
    <name evidence="1" type="ORF">F5148DRAFT_1342330</name>
</gene>
<protein>
    <submittedName>
        <fullName evidence="1">Chaperone for protein-folding within the ER, fungal-domain-containing protein</fullName>
    </submittedName>
</protein>
<dbReference type="Proteomes" id="UP001207468">
    <property type="component" value="Unassembled WGS sequence"/>
</dbReference>
<dbReference type="EMBL" id="JAGFNK010000546">
    <property type="protein sequence ID" value="KAI9448924.1"/>
    <property type="molecule type" value="Genomic_DNA"/>
</dbReference>
<evidence type="ECO:0000313" key="2">
    <source>
        <dbReference type="Proteomes" id="UP001207468"/>
    </source>
</evidence>
<comment type="caution">
    <text evidence="1">The sequence shown here is derived from an EMBL/GenBank/DDBJ whole genome shotgun (WGS) entry which is preliminary data.</text>
</comment>
<evidence type="ECO:0000313" key="1">
    <source>
        <dbReference type="EMBL" id="KAI9448924.1"/>
    </source>
</evidence>
<proteinExistence type="predicted"/>